<evidence type="ECO:0000256" key="2">
    <source>
        <dbReference type="ARBA" id="ARBA00007524"/>
    </source>
</evidence>
<feature type="transmembrane region" description="Helical" evidence="6">
    <location>
        <begin position="9"/>
        <end position="30"/>
    </location>
</feature>
<evidence type="ECO:0000256" key="5">
    <source>
        <dbReference type="ARBA" id="ARBA00023136"/>
    </source>
</evidence>
<gene>
    <name evidence="7" type="ORF">SAMN02745196_00602</name>
</gene>
<keyword evidence="5 6" id="KW-0472">Membrane</keyword>
<dbReference type="GO" id="GO:0033013">
    <property type="term" value="P:tetrapyrrole metabolic process"/>
    <property type="evidence" value="ECO:0007669"/>
    <property type="project" value="UniProtKB-ARBA"/>
</dbReference>
<dbReference type="EMBL" id="FQXP01000003">
    <property type="protein sequence ID" value="SHH50683.1"/>
    <property type="molecule type" value="Genomic_DNA"/>
</dbReference>
<dbReference type="AlphaFoldDB" id="A0A1M5TK09"/>
<dbReference type="OrthoDB" id="9795496at2"/>
<dbReference type="GO" id="GO:0016020">
    <property type="term" value="C:membrane"/>
    <property type="evidence" value="ECO:0007669"/>
    <property type="project" value="UniProtKB-SubCell"/>
</dbReference>
<dbReference type="PIRSF" id="PIRSF005859">
    <property type="entry name" value="PBR"/>
    <property type="match status" value="1"/>
</dbReference>
<comment type="similarity">
    <text evidence="2">Belongs to the TspO/BZRP family.</text>
</comment>
<dbReference type="RefSeq" id="WP_072829900.1">
    <property type="nucleotide sequence ID" value="NZ_FQXP01000003.1"/>
</dbReference>
<evidence type="ECO:0000313" key="7">
    <source>
        <dbReference type="EMBL" id="SHH50683.1"/>
    </source>
</evidence>
<dbReference type="STRING" id="1121306.SAMN02745196_00602"/>
<dbReference type="FunFam" id="1.20.1260.100:FF:000001">
    <property type="entry name" value="translocator protein 2"/>
    <property type="match status" value="1"/>
</dbReference>
<evidence type="ECO:0000313" key="8">
    <source>
        <dbReference type="Proteomes" id="UP000184526"/>
    </source>
</evidence>
<dbReference type="InterPro" id="IPR038330">
    <property type="entry name" value="TspO/MBR-related_sf"/>
</dbReference>
<dbReference type="PANTHER" id="PTHR10057:SF0">
    <property type="entry name" value="TRANSLOCATOR PROTEIN"/>
    <property type="match status" value="1"/>
</dbReference>
<dbReference type="Gene3D" id="1.20.1260.100">
    <property type="entry name" value="TspO/MBR protein"/>
    <property type="match status" value="1"/>
</dbReference>
<keyword evidence="3 6" id="KW-0812">Transmembrane</keyword>
<protein>
    <submittedName>
        <fullName evidence="7">TspO and MBR related proteins</fullName>
    </submittedName>
</protein>
<accession>A0A1M5TK09</accession>
<dbReference type="CDD" id="cd15904">
    <property type="entry name" value="TSPO_MBR"/>
    <property type="match status" value="1"/>
</dbReference>
<comment type="subcellular location">
    <subcellularLocation>
        <location evidence="1">Membrane</location>
        <topology evidence="1">Multi-pass membrane protein</topology>
    </subcellularLocation>
</comment>
<dbReference type="Proteomes" id="UP000184526">
    <property type="component" value="Unassembled WGS sequence"/>
</dbReference>
<evidence type="ECO:0000256" key="4">
    <source>
        <dbReference type="ARBA" id="ARBA00022989"/>
    </source>
</evidence>
<keyword evidence="8" id="KW-1185">Reference proteome</keyword>
<keyword evidence="4 6" id="KW-1133">Transmembrane helix</keyword>
<dbReference type="Pfam" id="PF03073">
    <property type="entry name" value="TspO_MBR"/>
    <property type="match status" value="1"/>
</dbReference>
<organism evidence="7 8">
    <name type="scientific">Clostridium collagenovorans DSM 3089</name>
    <dbReference type="NCBI Taxonomy" id="1121306"/>
    <lineage>
        <taxon>Bacteria</taxon>
        <taxon>Bacillati</taxon>
        <taxon>Bacillota</taxon>
        <taxon>Clostridia</taxon>
        <taxon>Eubacteriales</taxon>
        <taxon>Clostridiaceae</taxon>
        <taxon>Clostridium</taxon>
    </lineage>
</organism>
<reference evidence="7 8" key="1">
    <citation type="submission" date="2016-11" db="EMBL/GenBank/DDBJ databases">
        <authorList>
            <person name="Jaros S."/>
            <person name="Januszkiewicz K."/>
            <person name="Wedrychowicz H."/>
        </authorList>
    </citation>
    <scope>NUCLEOTIDE SEQUENCE [LARGE SCALE GENOMIC DNA]</scope>
    <source>
        <strain evidence="7 8">DSM 3089</strain>
    </source>
</reference>
<name>A0A1M5TK09_9CLOT</name>
<feature type="transmembrane region" description="Helical" evidence="6">
    <location>
        <begin position="138"/>
        <end position="159"/>
    </location>
</feature>
<evidence type="ECO:0000256" key="3">
    <source>
        <dbReference type="ARBA" id="ARBA00022692"/>
    </source>
</evidence>
<sequence length="161" mass="18564">MESKNKNNIFYFLLMMIITLGGAYLSYKFTGDMSIYSNTITQPKFVPPAIVFKIVWPILYVLMAVASYRILVAYKNGDASKYPLILYFIQLALNLIWPLIFFKLRLVAIAAIELLLLLVIVILMTIEFFKVDKVSGFLVIPYVLWLIFALVLNFALFWVNS</sequence>
<feature type="transmembrane region" description="Helical" evidence="6">
    <location>
        <begin position="106"/>
        <end position="126"/>
    </location>
</feature>
<dbReference type="PANTHER" id="PTHR10057">
    <property type="entry name" value="PERIPHERAL-TYPE BENZODIAZEPINE RECEPTOR"/>
    <property type="match status" value="1"/>
</dbReference>
<feature type="transmembrane region" description="Helical" evidence="6">
    <location>
        <begin position="84"/>
        <end position="100"/>
    </location>
</feature>
<evidence type="ECO:0000256" key="6">
    <source>
        <dbReference type="SAM" id="Phobius"/>
    </source>
</evidence>
<evidence type="ECO:0000256" key="1">
    <source>
        <dbReference type="ARBA" id="ARBA00004141"/>
    </source>
</evidence>
<proteinExistence type="inferred from homology"/>
<feature type="transmembrane region" description="Helical" evidence="6">
    <location>
        <begin position="50"/>
        <end position="72"/>
    </location>
</feature>
<dbReference type="InterPro" id="IPR004307">
    <property type="entry name" value="TspO_MBR"/>
</dbReference>